<evidence type="ECO:0000256" key="4">
    <source>
        <dbReference type="ARBA" id="ARBA00022516"/>
    </source>
</evidence>
<dbReference type="PANTHER" id="PTHR34069:SF2">
    <property type="entry name" value="BETA-KETOACYL-[ACYL-CARRIER-PROTEIN] SYNTHASE III"/>
    <property type="match status" value="1"/>
</dbReference>
<organism evidence="12 13">
    <name type="scientific">Streptomyces fumanus</name>
    <dbReference type="NCBI Taxonomy" id="67302"/>
    <lineage>
        <taxon>Bacteria</taxon>
        <taxon>Bacillati</taxon>
        <taxon>Actinomycetota</taxon>
        <taxon>Actinomycetes</taxon>
        <taxon>Kitasatosporales</taxon>
        <taxon>Streptomycetaceae</taxon>
        <taxon>Streptomyces</taxon>
    </lineage>
</organism>
<keyword evidence="13" id="KW-1185">Reference proteome</keyword>
<keyword evidence="3" id="KW-0963">Cytoplasm</keyword>
<dbReference type="InterPro" id="IPR004655">
    <property type="entry name" value="FabH"/>
</dbReference>
<dbReference type="AlphaFoldDB" id="A0A919AG81"/>
<evidence type="ECO:0000256" key="3">
    <source>
        <dbReference type="ARBA" id="ARBA00022490"/>
    </source>
</evidence>
<evidence type="ECO:0000256" key="8">
    <source>
        <dbReference type="ARBA" id="ARBA00023160"/>
    </source>
</evidence>
<evidence type="ECO:0000256" key="6">
    <source>
        <dbReference type="ARBA" id="ARBA00022832"/>
    </source>
</evidence>
<dbReference type="GO" id="GO:0004315">
    <property type="term" value="F:3-oxoacyl-[acyl-carrier-protein] synthase activity"/>
    <property type="evidence" value="ECO:0007669"/>
    <property type="project" value="InterPro"/>
</dbReference>
<evidence type="ECO:0000313" key="13">
    <source>
        <dbReference type="Proteomes" id="UP000630718"/>
    </source>
</evidence>
<dbReference type="NCBIfam" id="NF006829">
    <property type="entry name" value="PRK09352.1"/>
    <property type="match status" value="1"/>
</dbReference>
<dbReference type="Pfam" id="PF08545">
    <property type="entry name" value="ACP_syn_III"/>
    <property type="match status" value="1"/>
</dbReference>
<feature type="domain" description="Beta-ketoacyl-[acyl-carrier-protein] synthase III C-terminal" evidence="10">
    <location>
        <begin position="247"/>
        <end position="334"/>
    </location>
</feature>
<protein>
    <submittedName>
        <fullName evidence="12">3-oxoacyl-[acyl-carrier-protein] synthase 3 protein 1</fullName>
    </submittedName>
</protein>
<keyword evidence="7" id="KW-0443">Lipid metabolism</keyword>
<dbReference type="InterPro" id="IPR016039">
    <property type="entry name" value="Thiolase-like"/>
</dbReference>
<keyword evidence="4" id="KW-0444">Lipid biosynthesis</keyword>
<evidence type="ECO:0000259" key="10">
    <source>
        <dbReference type="Pfam" id="PF08541"/>
    </source>
</evidence>
<dbReference type="NCBIfam" id="TIGR00747">
    <property type="entry name" value="fabH"/>
    <property type="match status" value="1"/>
</dbReference>
<keyword evidence="9" id="KW-0012">Acyltransferase</keyword>
<dbReference type="Gene3D" id="3.40.47.10">
    <property type="match status" value="2"/>
</dbReference>
<sequence>MSSQLSLSQSAPVGGSRIRGVGAYRPARVVTNEEIAPRIGVAPEWIARRSGIRTRRFAGPDEPLAAMAATAAEQALASAGMSADDVDCVLVATISHLLQMPALAVDVAHRLGADRAAAFDMSAACAGFCHGVAIADTMVRSGTARNVLLIGADRMTDVVDPDDPATAFLFADGAGAVVIGASETPGIGPVAWGADGERMDAITMTGRWTPELRQKAELPWPYLCMTGWKVFRWATETMGRAARDAVARAGLTPDELSAFIPHQANELITDALAKDLGLREDVAVARDIVDSGNTSGASIPMAMERMLASGEARSGEAALLIGFGSGLVHAGQVVLLP</sequence>
<keyword evidence="8" id="KW-0275">Fatty acid biosynthesis</keyword>
<dbReference type="PANTHER" id="PTHR34069">
    <property type="entry name" value="3-OXOACYL-[ACYL-CARRIER-PROTEIN] SYNTHASE 3"/>
    <property type="match status" value="1"/>
</dbReference>
<evidence type="ECO:0000256" key="2">
    <source>
        <dbReference type="ARBA" id="ARBA00008642"/>
    </source>
</evidence>
<gene>
    <name evidence="12" type="primary">fabH1</name>
    <name evidence="12" type="ORF">GCM10018772_34010</name>
</gene>
<dbReference type="InterPro" id="IPR013747">
    <property type="entry name" value="ACP_syn_III_C"/>
</dbReference>
<reference evidence="12" key="2">
    <citation type="submission" date="2020-09" db="EMBL/GenBank/DDBJ databases">
        <authorList>
            <person name="Sun Q."/>
            <person name="Ohkuma M."/>
        </authorList>
    </citation>
    <scope>NUCLEOTIDE SEQUENCE</scope>
    <source>
        <strain evidence="12">JCM 4477</strain>
    </source>
</reference>
<dbReference type="InterPro" id="IPR013751">
    <property type="entry name" value="ACP_syn_III_N"/>
</dbReference>
<evidence type="ECO:0000256" key="9">
    <source>
        <dbReference type="ARBA" id="ARBA00023315"/>
    </source>
</evidence>
<accession>A0A919AG81</accession>
<name>A0A919AG81_9ACTN</name>
<evidence type="ECO:0000256" key="5">
    <source>
        <dbReference type="ARBA" id="ARBA00022679"/>
    </source>
</evidence>
<keyword evidence="6" id="KW-0276">Fatty acid metabolism</keyword>
<comment type="pathway">
    <text evidence="1">Lipid metabolism.</text>
</comment>
<dbReference type="GO" id="GO:0006633">
    <property type="term" value="P:fatty acid biosynthetic process"/>
    <property type="evidence" value="ECO:0007669"/>
    <property type="project" value="UniProtKB-KW"/>
</dbReference>
<comment type="similarity">
    <text evidence="2">Belongs to the thiolase-like superfamily. FabH family.</text>
</comment>
<dbReference type="SUPFAM" id="SSF53901">
    <property type="entry name" value="Thiolase-like"/>
    <property type="match status" value="1"/>
</dbReference>
<evidence type="ECO:0000256" key="1">
    <source>
        <dbReference type="ARBA" id="ARBA00005189"/>
    </source>
</evidence>
<dbReference type="EMBL" id="BNBI01000007">
    <property type="protein sequence ID" value="GHF06281.1"/>
    <property type="molecule type" value="Genomic_DNA"/>
</dbReference>
<dbReference type="GO" id="GO:0044550">
    <property type="term" value="P:secondary metabolite biosynthetic process"/>
    <property type="evidence" value="ECO:0007669"/>
    <property type="project" value="TreeGrafter"/>
</dbReference>
<feature type="domain" description="Beta-ketoacyl-[acyl-carrier-protein] synthase III N-terminal" evidence="11">
    <location>
        <begin position="119"/>
        <end position="196"/>
    </location>
</feature>
<dbReference type="CDD" id="cd00830">
    <property type="entry name" value="KAS_III"/>
    <property type="match status" value="1"/>
</dbReference>
<reference evidence="12" key="1">
    <citation type="journal article" date="2014" name="Int. J. Syst. Evol. Microbiol.">
        <title>Complete genome sequence of Corynebacterium casei LMG S-19264T (=DSM 44701T), isolated from a smear-ripened cheese.</title>
        <authorList>
            <consortium name="US DOE Joint Genome Institute (JGI-PGF)"/>
            <person name="Walter F."/>
            <person name="Albersmeier A."/>
            <person name="Kalinowski J."/>
            <person name="Ruckert C."/>
        </authorList>
    </citation>
    <scope>NUCLEOTIDE SEQUENCE</scope>
    <source>
        <strain evidence="12">JCM 4477</strain>
    </source>
</reference>
<keyword evidence="5" id="KW-0808">Transferase</keyword>
<proteinExistence type="inferred from homology"/>
<evidence type="ECO:0000259" key="11">
    <source>
        <dbReference type="Pfam" id="PF08545"/>
    </source>
</evidence>
<dbReference type="Proteomes" id="UP000630718">
    <property type="component" value="Unassembled WGS sequence"/>
</dbReference>
<comment type="caution">
    <text evidence="12">The sequence shown here is derived from an EMBL/GenBank/DDBJ whole genome shotgun (WGS) entry which is preliminary data.</text>
</comment>
<evidence type="ECO:0000313" key="12">
    <source>
        <dbReference type="EMBL" id="GHF06281.1"/>
    </source>
</evidence>
<evidence type="ECO:0000256" key="7">
    <source>
        <dbReference type="ARBA" id="ARBA00023098"/>
    </source>
</evidence>
<dbReference type="RefSeq" id="WP_190205138.1">
    <property type="nucleotide sequence ID" value="NZ_BNBI01000007.1"/>
</dbReference>
<dbReference type="Pfam" id="PF08541">
    <property type="entry name" value="ACP_syn_III_C"/>
    <property type="match status" value="1"/>
</dbReference>